<evidence type="ECO:0000313" key="4">
    <source>
        <dbReference type="Proteomes" id="UP000799439"/>
    </source>
</evidence>
<evidence type="ECO:0000256" key="1">
    <source>
        <dbReference type="SAM" id="MobiDB-lite"/>
    </source>
</evidence>
<sequence>MSPKEGKQGHRSHLRAAVARLWPSRRSKAATDGTSTSTSRTSTSSNYASLNSFRHFSKLPLELRNQIWQHALPDLGPSLCLYSKRYWQRRPLSVTDDEYIENVEDDTDHFWLHEFRNDLIPPSPLDVPMAFVNREAYRIARRWIRSNGIRYDSYESSFVLPFDPHRDAIFIPADRFKDFVDSSNHLSQDGGSSIVRCRVERIAVTEETLRIHWENIPTGRFFYNSLQSPLDTLLVVLDAPQALSRMKNSAHRWEARSVNDTFIWDDYEKALVSMNGGCHGRREQFARVEELINRFHFYGVSPPPYFTEVRPVLAFRG</sequence>
<dbReference type="InterPro" id="IPR045518">
    <property type="entry name" value="2EXR"/>
</dbReference>
<dbReference type="Pfam" id="PF20150">
    <property type="entry name" value="2EXR"/>
    <property type="match status" value="1"/>
</dbReference>
<dbReference type="Proteomes" id="UP000799439">
    <property type="component" value="Unassembled WGS sequence"/>
</dbReference>
<name>A0A9P4MK04_9PEZI</name>
<evidence type="ECO:0000259" key="2">
    <source>
        <dbReference type="Pfam" id="PF20150"/>
    </source>
</evidence>
<comment type="caution">
    <text evidence="3">The sequence shown here is derived from an EMBL/GenBank/DDBJ whole genome shotgun (WGS) entry which is preliminary data.</text>
</comment>
<accession>A0A9P4MK04</accession>
<feature type="compositionally biased region" description="Low complexity" evidence="1">
    <location>
        <begin position="34"/>
        <end position="45"/>
    </location>
</feature>
<dbReference type="OrthoDB" id="3546385at2759"/>
<protein>
    <recommendedName>
        <fullName evidence="2">2EXR domain-containing protein</fullName>
    </recommendedName>
</protein>
<dbReference type="EMBL" id="ML996089">
    <property type="protein sequence ID" value="KAF2150311.1"/>
    <property type="molecule type" value="Genomic_DNA"/>
</dbReference>
<gene>
    <name evidence="3" type="ORF">K461DRAFT_280341</name>
</gene>
<organism evidence="3 4">
    <name type="scientific">Myriangium duriaei CBS 260.36</name>
    <dbReference type="NCBI Taxonomy" id="1168546"/>
    <lineage>
        <taxon>Eukaryota</taxon>
        <taxon>Fungi</taxon>
        <taxon>Dikarya</taxon>
        <taxon>Ascomycota</taxon>
        <taxon>Pezizomycotina</taxon>
        <taxon>Dothideomycetes</taxon>
        <taxon>Dothideomycetidae</taxon>
        <taxon>Myriangiales</taxon>
        <taxon>Myriangiaceae</taxon>
        <taxon>Myriangium</taxon>
    </lineage>
</organism>
<evidence type="ECO:0000313" key="3">
    <source>
        <dbReference type="EMBL" id="KAF2150311.1"/>
    </source>
</evidence>
<proteinExistence type="predicted"/>
<dbReference type="AlphaFoldDB" id="A0A9P4MK04"/>
<feature type="region of interest" description="Disordered" evidence="1">
    <location>
        <begin position="24"/>
        <end position="45"/>
    </location>
</feature>
<keyword evidence="4" id="KW-1185">Reference proteome</keyword>
<reference evidence="3" key="1">
    <citation type="journal article" date="2020" name="Stud. Mycol.">
        <title>101 Dothideomycetes genomes: a test case for predicting lifestyles and emergence of pathogens.</title>
        <authorList>
            <person name="Haridas S."/>
            <person name="Albert R."/>
            <person name="Binder M."/>
            <person name="Bloem J."/>
            <person name="Labutti K."/>
            <person name="Salamov A."/>
            <person name="Andreopoulos B."/>
            <person name="Baker S."/>
            <person name="Barry K."/>
            <person name="Bills G."/>
            <person name="Bluhm B."/>
            <person name="Cannon C."/>
            <person name="Castanera R."/>
            <person name="Culley D."/>
            <person name="Daum C."/>
            <person name="Ezra D."/>
            <person name="Gonzalez J."/>
            <person name="Henrissat B."/>
            <person name="Kuo A."/>
            <person name="Liang C."/>
            <person name="Lipzen A."/>
            <person name="Lutzoni F."/>
            <person name="Magnuson J."/>
            <person name="Mondo S."/>
            <person name="Nolan M."/>
            <person name="Ohm R."/>
            <person name="Pangilinan J."/>
            <person name="Park H.-J."/>
            <person name="Ramirez L."/>
            <person name="Alfaro M."/>
            <person name="Sun H."/>
            <person name="Tritt A."/>
            <person name="Yoshinaga Y."/>
            <person name="Zwiers L.-H."/>
            <person name="Turgeon B."/>
            <person name="Goodwin S."/>
            <person name="Spatafora J."/>
            <person name="Crous P."/>
            <person name="Grigoriev I."/>
        </authorList>
    </citation>
    <scope>NUCLEOTIDE SEQUENCE</scope>
    <source>
        <strain evidence="3">CBS 260.36</strain>
    </source>
</reference>
<feature type="domain" description="2EXR" evidence="2">
    <location>
        <begin position="53"/>
        <end position="169"/>
    </location>
</feature>